<proteinExistence type="predicted"/>
<organism evidence="4 5">
    <name type="scientific">Acinetobacter johnsonii</name>
    <dbReference type="NCBI Taxonomy" id="40214"/>
    <lineage>
        <taxon>Bacteria</taxon>
        <taxon>Pseudomonadati</taxon>
        <taxon>Pseudomonadota</taxon>
        <taxon>Gammaproteobacteria</taxon>
        <taxon>Moraxellales</taxon>
        <taxon>Moraxellaceae</taxon>
        <taxon>Acinetobacter</taxon>
    </lineage>
</organism>
<feature type="transmembrane region" description="Helical" evidence="1">
    <location>
        <begin position="166"/>
        <end position="183"/>
    </location>
</feature>
<feature type="transmembrane region" description="Helical" evidence="1">
    <location>
        <begin position="7"/>
        <end position="24"/>
    </location>
</feature>
<dbReference type="EC" id="2.3.1.-" evidence="4"/>
<accession>A0A1R7Q9L2</accession>
<evidence type="ECO:0000313" key="4">
    <source>
        <dbReference type="EMBL" id="SJX20951.1"/>
    </source>
</evidence>
<dbReference type="EMBL" id="FUUY01000001">
    <property type="protein sequence ID" value="SJX20951.1"/>
    <property type="molecule type" value="Genomic_DNA"/>
</dbReference>
<dbReference type="GO" id="GO:0016747">
    <property type="term" value="F:acyltransferase activity, transferring groups other than amino-acyl groups"/>
    <property type="evidence" value="ECO:0007669"/>
    <property type="project" value="InterPro"/>
</dbReference>
<dbReference type="InterPro" id="IPR043968">
    <property type="entry name" value="SGNH"/>
</dbReference>
<feature type="transmembrane region" description="Helical" evidence="1">
    <location>
        <begin position="280"/>
        <end position="298"/>
    </location>
</feature>
<dbReference type="Pfam" id="PF01757">
    <property type="entry name" value="Acyl_transf_3"/>
    <property type="match status" value="1"/>
</dbReference>
<feature type="transmembrane region" description="Helical" evidence="1">
    <location>
        <begin position="30"/>
        <end position="51"/>
    </location>
</feature>
<evidence type="ECO:0000256" key="1">
    <source>
        <dbReference type="SAM" id="Phobius"/>
    </source>
</evidence>
<keyword evidence="4" id="KW-0808">Transferase</keyword>
<dbReference type="PANTHER" id="PTHR23028:SF53">
    <property type="entry name" value="ACYL_TRANSF_3 DOMAIN-CONTAINING PROTEIN"/>
    <property type="match status" value="1"/>
</dbReference>
<name>A0A1R7Q9L2_ACIJO</name>
<dbReference type="InterPro" id="IPR050879">
    <property type="entry name" value="Acyltransferase_3"/>
</dbReference>
<feature type="transmembrane region" description="Helical" evidence="1">
    <location>
        <begin position="243"/>
        <end position="260"/>
    </location>
</feature>
<dbReference type="GO" id="GO:0016020">
    <property type="term" value="C:membrane"/>
    <property type="evidence" value="ECO:0007669"/>
    <property type="project" value="TreeGrafter"/>
</dbReference>
<dbReference type="AlphaFoldDB" id="A0A1R7Q9L2"/>
<dbReference type="InterPro" id="IPR002656">
    <property type="entry name" value="Acyl_transf_3_dom"/>
</dbReference>
<keyword evidence="1" id="KW-0812">Transmembrane</keyword>
<dbReference type="PANTHER" id="PTHR23028">
    <property type="entry name" value="ACETYLTRANSFERASE"/>
    <property type="match status" value="1"/>
</dbReference>
<dbReference type="Proteomes" id="UP000196240">
    <property type="component" value="Unassembled WGS sequence"/>
</dbReference>
<keyword evidence="4" id="KW-0012">Acyltransferase</keyword>
<keyword evidence="1" id="KW-0472">Membrane</keyword>
<dbReference type="RefSeq" id="WP_087011079.1">
    <property type="nucleotide sequence ID" value="NZ_FUUY01000001.1"/>
</dbReference>
<evidence type="ECO:0000313" key="5">
    <source>
        <dbReference type="Proteomes" id="UP000196240"/>
    </source>
</evidence>
<dbReference type="Pfam" id="PF19040">
    <property type="entry name" value="SGNH"/>
    <property type="match status" value="1"/>
</dbReference>
<gene>
    <name evidence="4" type="primary">oatA_1</name>
    <name evidence="4" type="ORF">ACNJC6_00551</name>
</gene>
<feature type="transmembrane region" description="Helical" evidence="1">
    <location>
        <begin position="72"/>
        <end position="91"/>
    </location>
</feature>
<feature type="transmembrane region" description="Helical" evidence="1">
    <location>
        <begin position="220"/>
        <end position="237"/>
    </location>
</feature>
<reference evidence="4 5" key="1">
    <citation type="submission" date="2017-02" db="EMBL/GenBank/DDBJ databases">
        <authorList>
            <person name="Peterson S.W."/>
        </authorList>
    </citation>
    <scope>NUCLEOTIDE SEQUENCE [LARGE SCALE GENOMIC DNA]</scope>
    <source>
        <strain evidence="4">C6</strain>
    </source>
</reference>
<evidence type="ECO:0000259" key="3">
    <source>
        <dbReference type="Pfam" id="PF19040"/>
    </source>
</evidence>
<sequence length="641" mass="73990">MNFRYDINGLRAIAVLAVVVFHFNPQWLPGGFAGVDVFFVISGFLMTSIIFNGVEKNTFNLFKFYNARANRIVPVLAAMSAVLLVFGWFYLMPTDYRDLAKQIEKSSLFISNLMFAKGGGYFDTAEHTKWLLHTWSLSVEWQFYIFFPIIIITLKKYLNFVNLKRVVIGLFLASFIYCIYATSKDSKTAYFLLTSRAWEMLLGGLAFLYPFSLKNKLQQICTQFFGLILIVASYFLISKDTPWPGYMALIPVFGAYLIIVSNYQNNKLINNPVFSNIGKWSYSIYVWHWPLVVLGFYFAFEDWWIYGIPLSIFLGFLSYQFIEKINFPRFVSWKYIYKVKPLYIFLIILGCANIIKENNGLDFQKYGRLSQVSEKNSFLNHYEQQHKNLYETYWLKCNTYSSLTDKKTFETDPICIEKKGNGGVFLWGDSHAESLSYGLRTLLKEHNIPFYQKTSAGCHALLAETKRLEGTFKTACDHSNTVAIQSIEKLKPKIVIIAQATDHDKSDWDTITRKLLSLGVSEVILIGPVSQWKPSLPETMIKTQHWKTESKFISDINLDTNIIKIDQIMKGKEPIKHLNYISLTDELCKLGPDKEYLCRVKPDNTNELIQVDYGHLSKEGSLFVVNGIIKDHLLKLYDQAQ</sequence>
<feature type="domain" description="Acyltransferase 3" evidence="2">
    <location>
        <begin position="5"/>
        <end position="314"/>
    </location>
</feature>
<feature type="transmembrane region" description="Helical" evidence="1">
    <location>
        <begin position="130"/>
        <end position="154"/>
    </location>
</feature>
<protein>
    <submittedName>
        <fullName evidence="4">O-acetyltransferase OatA</fullName>
        <ecNumber evidence="4">2.3.1.-</ecNumber>
    </submittedName>
</protein>
<keyword evidence="1" id="KW-1133">Transmembrane helix</keyword>
<evidence type="ECO:0000259" key="2">
    <source>
        <dbReference type="Pfam" id="PF01757"/>
    </source>
</evidence>
<dbReference type="GO" id="GO:0009103">
    <property type="term" value="P:lipopolysaccharide biosynthetic process"/>
    <property type="evidence" value="ECO:0007669"/>
    <property type="project" value="TreeGrafter"/>
</dbReference>
<feature type="transmembrane region" description="Helical" evidence="1">
    <location>
        <begin position="189"/>
        <end position="208"/>
    </location>
</feature>
<feature type="domain" description="SGNH" evidence="3">
    <location>
        <begin position="412"/>
        <end position="626"/>
    </location>
</feature>